<dbReference type="InterPro" id="IPR002933">
    <property type="entry name" value="Peptidase_M20"/>
</dbReference>
<keyword evidence="2" id="KW-0464">Manganese</keyword>
<dbReference type="Pfam" id="PF07687">
    <property type="entry name" value="M20_dimer"/>
    <property type="match status" value="1"/>
</dbReference>
<evidence type="ECO:0000259" key="4">
    <source>
        <dbReference type="Pfam" id="PF07687"/>
    </source>
</evidence>
<reference evidence="6" key="1">
    <citation type="submission" date="2014-12" db="EMBL/GenBank/DDBJ databases">
        <title>Complete genome sequence of a multi-drug resistant Klebsiella pneumoniae.</title>
        <authorList>
            <person name="Hua X."/>
            <person name="Chen Q."/>
            <person name="Li X."/>
            <person name="Feng Y."/>
            <person name="Ruan Z."/>
            <person name="Yu Y."/>
        </authorList>
    </citation>
    <scope>NUCLEOTIDE SEQUENCE [LARGE SCALE GENOMIC DNA]</scope>
    <source>
        <strain evidence="6">5.12</strain>
    </source>
</reference>
<feature type="domain" description="Peptidase M20 dimerisation" evidence="4">
    <location>
        <begin position="220"/>
        <end position="301"/>
    </location>
</feature>
<keyword evidence="6" id="KW-1185">Reference proteome</keyword>
<feature type="signal peptide" evidence="3">
    <location>
        <begin position="1"/>
        <end position="19"/>
    </location>
</feature>
<dbReference type="FunFam" id="3.30.70.360:FF:000001">
    <property type="entry name" value="N-acetyldiaminopimelate deacetylase"/>
    <property type="match status" value="1"/>
</dbReference>
<dbReference type="GO" id="GO:0050118">
    <property type="term" value="F:N-acetyldiaminopimelate deacetylase activity"/>
    <property type="evidence" value="ECO:0007669"/>
    <property type="project" value="UniProtKB-ARBA"/>
</dbReference>
<dbReference type="NCBIfam" id="TIGR01891">
    <property type="entry name" value="amidohydrolases"/>
    <property type="match status" value="1"/>
</dbReference>
<keyword evidence="3" id="KW-0732">Signal</keyword>
<proteinExistence type="predicted"/>
<keyword evidence="2" id="KW-0479">Metal-binding</keyword>
<feature type="binding site" evidence="2">
    <location>
        <position position="131"/>
    </location>
    <ligand>
        <name>Mn(2+)</name>
        <dbReference type="ChEBI" id="CHEBI:29035"/>
        <label>2</label>
    </ligand>
</feature>
<feature type="binding site" evidence="2">
    <location>
        <position position="196"/>
    </location>
    <ligand>
        <name>Mn(2+)</name>
        <dbReference type="ChEBI" id="CHEBI:29035"/>
        <label>2</label>
    </ligand>
</feature>
<organism evidence="5 6">
    <name type="scientific">Alteromonas pelagimontana</name>
    <dbReference type="NCBI Taxonomy" id="1858656"/>
    <lineage>
        <taxon>Bacteria</taxon>
        <taxon>Pseudomonadati</taxon>
        <taxon>Pseudomonadota</taxon>
        <taxon>Gammaproteobacteria</taxon>
        <taxon>Alteromonadales</taxon>
        <taxon>Alteromonadaceae</taxon>
        <taxon>Alteromonas/Salinimonas group</taxon>
        <taxon>Alteromonas</taxon>
    </lineage>
</organism>
<feature type="binding site" evidence="2">
    <location>
        <position position="129"/>
    </location>
    <ligand>
        <name>Mn(2+)</name>
        <dbReference type="ChEBI" id="CHEBI:29035"/>
        <label>2</label>
    </ligand>
</feature>
<evidence type="ECO:0000256" key="3">
    <source>
        <dbReference type="SAM" id="SignalP"/>
    </source>
</evidence>
<dbReference type="InterPro" id="IPR036264">
    <property type="entry name" value="Bact_exopeptidase_dim_dom"/>
</dbReference>
<dbReference type="Gene3D" id="3.40.630.10">
    <property type="entry name" value="Zn peptidases"/>
    <property type="match status" value="1"/>
</dbReference>
<comment type="cofactor">
    <cofactor evidence="2">
        <name>Mn(2+)</name>
        <dbReference type="ChEBI" id="CHEBI:29035"/>
    </cofactor>
    <text evidence="2">The Mn(2+) ion enhances activity.</text>
</comment>
<dbReference type="InterPro" id="IPR017439">
    <property type="entry name" value="Amidohydrolase"/>
</dbReference>
<dbReference type="EMBL" id="CP052766">
    <property type="protein sequence ID" value="QJR80500.1"/>
    <property type="molecule type" value="Genomic_DNA"/>
</dbReference>
<gene>
    <name evidence="5" type="ORF">CA267_006785</name>
</gene>
<name>A0A6M4MCY5_9ALTE</name>
<reference evidence="5 6" key="2">
    <citation type="submission" date="2020-04" db="EMBL/GenBank/DDBJ databases">
        <title>Complete genome sequence of Alteromonas pelagimontana 5.12T.</title>
        <authorList>
            <person name="Sinha R.K."/>
            <person name="Krishnan K.P."/>
            <person name="Kurian J.P."/>
        </authorList>
    </citation>
    <scope>NUCLEOTIDE SEQUENCE [LARGE SCALE GENOMIC DNA]</scope>
    <source>
        <strain evidence="5 6">5.12</strain>
    </source>
</reference>
<feature type="binding site" evidence="2">
    <location>
        <position position="165"/>
    </location>
    <ligand>
        <name>Mn(2+)</name>
        <dbReference type="ChEBI" id="CHEBI:29035"/>
        <label>2</label>
    </ligand>
</feature>
<dbReference type="GO" id="GO:0046872">
    <property type="term" value="F:metal ion binding"/>
    <property type="evidence" value="ECO:0007669"/>
    <property type="project" value="UniProtKB-KW"/>
</dbReference>
<feature type="binding site" evidence="2">
    <location>
        <position position="400"/>
    </location>
    <ligand>
        <name>Mn(2+)</name>
        <dbReference type="ChEBI" id="CHEBI:29035"/>
        <label>2</label>
    </ligand>
</feature>
<dbReference type="RefSeq" id="WP_075608193.1">
    <property type="nucleotide sequence ID" value="NZ_CP052766.1"/>
</dbReference>
<dbReference type="PIRSF" id="PIRSF005962">
    <property type="entry name" value="Pept_M20D_amidohydro"/>
    <property type="match status" value="1"/>
</dbReference>
<dbReference type="KEGG" id="apel:CA267_006785"/>
<dbReference type="Gene3D" id="3.30.70.360">
    <property type="match status" value="1"/>
</dbReference>
<dbReference type="Pfam" id="PF01546">
    <property type="entry name" value="Peptidase_M20"/>
    <property type="match status" value="1"/>
</dbReference>
<dbReference type="PANTHER" id="PTHR11014:SF63">
    <property type="entry name" value="METALLOPEPTIDASE, PUTATIVE (AFU_ORTHOLOGUE AFUA_6G09600)-RELATED"/>
    <property type="match status" value="1"/>
</dbReference>
<keyword evidence="1 5" id="KW-0378">Hydrolase</keyword>
<dbReference type="AlphaFoldDB" id="A0A6M4MCY5"/>
<evidence type="ECO:0000313" key="6">
    <source>
        <dbReference type="Proteomes" id="UP000219285"/>
    </source>
</evidence>
<dbReference type="Proteomes" id="UP000219285">
    <property type="component" value="Chromosome"/>
</dbReference>
<dbReference type="OrthoDB" id="9777385at2"/>
<accession>A0A6M4MCY5</accession>
<evidence type="ECO:0000256" key="2">
    <source>
        <dbReference type="PIRSR" id="PIRSR005962-1"/>
    </source>
</evidence>
<feature type="chain" id="PRO_5028958579" evidence="3">
    <location>
        <begin position="20"/>
        <end position="433"/>
    </location>
</feature>
<dbReference type="SUPFAM" id="SSF55031">
    <property type="entry name" value="Bacterial exopeptidase dimerisation domain"/>
    <property type="match status" value="1"/>
</dbReference>
<evidence type="ECO:0000256" key="1">
    <source>
        <dbReference type="ARBA" id="ARBA00022801"/>
    </source>
</evidence>
<dbReference type="InterPro" id="IPR011650">
    <property type="entry name" value="Peptidase_M20_dimer"/>
</dbReference>
<sequence>MYRRLLSLALFGAASSLYAQSTVEQQVENIQPQVIEWRHHFHEFPELSNREFETAKYISKYLKSLGLAVTTGVAKTGVVAVLDSGKPGPVVALRADMDGLPVPEEVDLPWKSTQTAEYNGKTVPVMHACGHDTHMAMLMGAAKILTDMKGDLRGKVKFIFQPAEEGAPPGEKGGAEVMVQQGVLKNPDVDVIFGLHINANTDIGKVRYNPGGSMAAVDPFKIVIQGKQAHGAYPWKSVDPIVTAAQMVMALQTIVSREVKVIDDAAVVSIGSIHGGNHSNIIPNEVELVGTIRTLNKDARELMYEAMPRKVKGIADSMGAEAELTLPLDYSYPITYNDPELTATMLPTLERTAGKDNTLLSKPVTGAEDFSFYQEQVPGLFLWVGGKPLDVSEKDSPAHHTPEFYVDDKGMQLGVSLLTNLTLDYMKQNQGAD</sequence>
<dbReference type="GO" id="GO:0019877">
    <property type="term" value="P:diaminopimelate biosynthetic process"/>
    <property type="evidence" value="ECO:0007669"/>
    <property type="project" value="UniProtKB-ARBA"/>
</dbReference>
<protein>
    <submittedName>
        <fullName evidence="5">Amidohydrolase</fullName>
    </submittedName>
</protein>
<evidence type="ECO:0000313" key="5">
    <source>
        <dbReference type="EMBL" id="QJR80500.1"/>
    </source>
</evidence>
<dbReference type="SUPFAM" id="SSF53187">
    <property type="entry name" value="Zn-dependent exopeptidases"/>
    <property type="match status" value="1"/>
</dbReference>
<dbReference type="PANTHER" id="PTHR11014">
    <property type="entry name" value="PEPTIDASE M20 FAMILY MEMBER"/>
    <property type="match status" value="1"/>
</dbReference>